<dbReference type="AlphaFoldDB" id="A0AAW1PDY1"/>
<evidence type="ECO:0000256" key="9">
    <source>
        <dbReference type="ARBA" id="ARBA00023001"/>
    </source>
</evidence>
<dbReference type="InterPro" id="IPR050321">
    <property type="entry name" value="Glycosyltr_2/OpgH_subfam"/>
</dbReference>
<evidence type="ECO:0000256" key="4">
    <source>
        <dbReference type="ARBA" id="ARBA00012601"/>
    </source>
</evidence>
<dbReference type="Pfam" id="PF00759">
    <property type="entry name" value="Glyco_hydro_9"/>
    <property type="match status" value="1"/>
</dbReference>
<dbReference type="InterPro" id="IPR029044">
    <property type="entry name" value="Nucleotide-diphossugar_trans"/>
</dbReference>
<keyword evidence="5" id="KW-0328">Glycosyltransferase</keyword>
<dbReference type="Gene3D" id="3.90.550.10">
    <property type="entry name" value="Spore Coat Polysaccharide Biosynthesis Protein SpsA, Chain A"/>
    <property type="match status" value="1"/>
</dbReference>
<comment type="caution">
    <text evidence="17">The sequence shown here is derived from an EMBL/GenBank/DDBJ whole genome shotgun (WGS) entry which is preliminary data.</text>
</comment>
<dbReference type="GO" id="GO:0016757">
    <property type="term" value="F:glycosyltransferase activity"/>
    <property type="evidence" value="ECO:0007669"/>
    <property type="project" value="UniProtKB-KW"/>
</dbReference>
<dbReference type="InterPro" id="IPR001173">
    <property type="entry name" value="Glyco_trans_2-like"/>
</dbReference>
<dbReference type="GO" id="GO:0008810">
    <property type="term" value="F:cellulase activity"/>
    <property type="evidence" value="ECO:0007669"/>
    <property type="project" value="UniProtKB-EC"/>
</dbReference>
<comment type="subcellular location">
    <subcellularLocation>
        <location evidence="2">Membrane</location>
        <topology evidence="2">Multi-pass membrane protein</topology>
    </subcellularLocation>
</comment>
<keyword evidence="8 14" id="KW-1133">Transmembrane helix</keyword>
<feature type="transmembrane region" description="Helical" evidence="14">
    <location>
        <begin position="435"/>
        <end position="454"/>
    </location>
</feature>
<feature type="transmembrane region" description="Helical" evidence="14">
    <location>
        <begin position="570"/>
        <end position="591"/>
    </location>
</feature>
<keyword evidence="11" id="KW-0119">Carbohydrate metabolism</keyword>
<evidence type="ECO:0000256" key="2">
    <source>
        <dbReference type="ARBA" id="ARBA00004141"/>
    </source>
</evidence>
<evidence type="ECO:0000256" key="13">
    <source>
        <dbReference type="SAM" id="MobiDB-lite"/>
    </source>
</evidence>
<evidence type="ECO:0000256" key="11">
    <source>
        <dbReference type="ARBA" id="ARBA00023277"/>
    </source>
</evidence>
<comment type="similarity">
    <text evidence="3">Belongs to the glycosyl hydrolase 9 (cellulase E) family.</text>
</comment>
<feature type="transmembrane region" description="Helical" evidence="14">
    <location>
        <begin position="603"/>
        <end position="626"/>
    </location>
</feature>
<dbReference type="Gene3D" id="1.50.10.10">
    <property type="match status" value="1"/>
</dbReference>
<feature type="transmembrane region" description="Helical" evidence="14">
    <location>
        <begin position="62"/>
        <end position="82"/>
    </location>
</feature>
<evidence type="ECO:0000256" key="6">
    <source>
        <dbReference type="ARBA" id="ARBA00022679"/>
    </source>
</evidence>
<comment type="catalytic activity">
    <reaction evidence="1">
        <text>Endohydrolysis of (1-&gt;4)-beta-D-glucosidic linkages in cellulose, lichenin and cereal beta-D-glucans.</text>
        <dbReference type="EC" id="3.2.1.4"/>
    </reaction>
</comment>
<evidence type="ECO:0000256" key="3">
    <source>
        <dbReference type="ARBA" id="ARBA00007072"/>
    </source>
</evidence>
<dbReference type="EC" id="3.2.1.4" evidence="4"/>
<proteinExistence type="inferred from homology"/>
<dbReference type="SUPFAM" id="SSF48208">
    <property type="entry name" value="Six-hairpin glycosidases"/>
    <property type="match status" value="1"/>
</dbReference>
<evidence type="ECO:0000256" key="10">
    <source>
        <dbReference type="ARBA" id="ARBA00023136"/>
    </source>
</evidence>
<reference evidence="17 18" key="1">
    <citation type="journal article" date="2024" name="Nat. Commun.">
        <title>Phylogenomics reveals the evolutionary origins of lichenization in chlorophyte algae.</title>
        <authorList>
            <person name="Puginier C."/>
            <person name="Libourel C."/>
            <person name="Otte J."/>
            <person name="Skaloud P."/>
            <person name="Haon M."/>
            <person name="Grisel S."/>
            <person name="Petersen M."/>
            <person name="Berrin J.G."/>
            <person name="Delaux P.M."/>
            <person name="Dal Grande F."/>
            <person name="Keller J."/>
        </authorList>
    </citation>
    <scope>NUCLEOTIDE SEQUENCE [LARGE SCALE GENOMIC DNA]</scope>
    <source>
        <strain evidence="17 18">SAG 2036</strain>
    </source>
</reference>
<keyword evidence="6" id="KW-0808">Transferase</keyword>
<sequence>MFKLDANASMGSEDLDAYNPMGIHGRQTSFPPAPTSPRLSHVRRVSAPPPAPKNDPWRKQTAWSISGCLVYLCFMASWGFYFYVRIRYTLTGGIFPYALVILIFDFISASSMVVHGLSLLRRRVPREVLPGSPPPQKEYIIRVLIPCYTESLEIVKDTILAAANSLLPDKCLRTVYVLDDGKDPDKAAWVAEQGRDDIVYRSGRVREAGETNGKACNLNNTLKWLYPADKCVSDEELLVIFDADMVCTPEFFVKIIAELYDPQVALVLTPQAFHNYDPSCDIFNHSNLIYWQISLPGVDGWDNVSCTGTNFVVRARAAQEAGFFPTYTLGEDMALALEIQKAGWKGAYVKEYMAVGEVPETIRNAFMQKSRWCKGGMQIFFSKHNAVLAGRNISIMQKIIWNTSGLAYLSTTLTTPVFLIVPIVGVWAGYFPLEFSRMFALAFTIYAFMSHVLLYFCHDWRHIRSIYFSICAAHVFWFAYAKACVNTIVAAILKRQIKFKTTEKTVMASTVTDAANKAKAKLRDTWGHHLWINIQDLWIHIVVLVISLATAIVGIIRLASEANFKQIQTISILVSVGWCIYNLMAPVLLVWHKLFQNRFLTPLVNFCAGLSTIIVVMIIIIIWVILPQEYNYGNILGQSLDFYAAQRSGYLPADNPISWRGNSALTDVSPTGSSLVGGYYDNAGAVKYTFPLAAATTIIAWSMLEHSKGYSTAGLTQYGLDTLKWSTDYLLECNLQETFGSDFAYVAQVGSFALDAAYWGKPEQMNMSRPVGFITRANPGSDLLGASAAALAASAMAFEDSAPAYAAQLTDLATTLYNEGAANLGYYSLTVNDSQILYNSTSYFDDLAWGAIWLYKRTGQEQYLTQAETYYAAQLPFNNNSDPGTGMVFNWNNKLPGVAYLLLEASGFQNASYYYLVNNFVQSWTTPDDGISRTPKYASWVSPNSPLMESANAGIIAWLFSSNTAATGFYKCWAEFQMRYILGDGHRSYVVGEGHEAPLRAQHKGASCGGPPDKMCPPGAKYSADPNPHVLTGALVDGPQKPDDVYDDIRGLDNSKVSLAQNSGFTFLLAALSEQGQGTFTHCSQSHGFIYGLHNSSPV</sequence>
<evidence type="ECO:0000256" key="8">
    <source>
        <dbReference type="ARBA" id="ARBA00022989"/>
    </source>
</evidence>
<dbReference type="PANTHER" id="PTHR43867">
    <property type="entry name" value="CELLULOSE SYNTHASE CATALYTIC SUBUNIT A [UDP-FORMING]"/>
    <property type="match status" value="1"/>
</dbReference>
<feature type="domain" description="Glycoside hydrolase family 9" evidence="15">
    <location>
        <begin position="632"/>
        <end position="1069"/>
    </location>
</feature>
<evidence type="ECO:0000256" key="5">
    <source>
        <dbReference type="ARBA" id="ARBA00022676"/>
    </source>
</evidence>
<dbReference type="Pfam" id="PF13632">
    <property type="entry name" value="Glyco_trans_2_3"/>
    <property type="match status" value="1"/>
</dbReference>
<name>A0AAW1PDY1_9CHLO</name>
<dbReference type="Proteomes" id="UP001465755">
    <property type="component" value="Unassembled WGS sequence"/>
</dbReference>
<organism evidence="17 18">
    <name type="scientific">Symbiochloris irregularis</name>
    <dbReference type="NCBI Taxonomy" id="706552"/>
    <lineage>
        <taxon>Eukaryota</taxon>
        <taxon>Viridiplantae</taxon>
        <taxon>Chlorophyta</taxon>
        <taxon>core chlorophytes</taxon>
        <taxon>Trebouxiophyceae</taxon>
        <taxon>Trebouxiales</taxon>
        <taxon>Trebouxiaceae</taxon>
        <taxon>Symbiochloris</taxon>
    </lineage>
</organism>
<keyword evidence="10 14" id="KW-0472">Membrane</keyword>
<keyword evidence="18" id="KW-1185">Reference proteome</keyword>
<evidence type="ECO:0000256" key="1">
    <source>
        <dbReference type="ARBA" id="ARBA00000966"/>
    </source>
</evidence>
<evidence type="ECO:0000313" key="18">
    <source>
        <dbReference type="Proteomes" id="UP001465755"/>
    </source>
</evidence>
<feature type="transmembrane region" description="Helical" evidence="14">
    <location>
        <begin position="537"/>
        <end position="558"/>
    </location>
</feature>
<dbReference type="GO" id="GO:0016020">
    <property type="term" value="C:membrane"/>
    <property type="evidence" value="ECO:0007669"/>
    <property type="project" value="UniProtKB-SubCell"/>
</dbReference>
<evidence type="ECO:0000256" key="7">
    <source>
        <dbReference type="ARBA" id="ARBA00022692"/>
    </source>
</evidence>
<feature type="transmembrane region" description="Helical" evidence="14">
    <location>
        <begin position="94"/>
        <end position="120"/>
    </location>
</feature>
<evidence type="ECO:0000313" key="17">
    <source>
        <dbReference type="EMBL" id="KAK9806494.1"/>
    </source>
</evidence>
<keyword evidence="12" id="KW-0624">Polysaccharide degradation</keyword>
<keyword evidence="7 14" id="KW-0812">Transmembrane</keyword>
<evidence type="ECO:0000259" key="15">
    <source>
        <dbReference type="Pfam" id="PF00759"/>
    </source>
</evidence>
<feature type="domain" description="Glycosyltransferase 2-like" evidence="16">
    <location>
        <begin position="238"/>
        <end position="439"/>
    </location>
</feature>
<feature type="transmembrane region" description="Helical" evidence="14">
    <location>
        <begin position="406"/>
        <end position="429"/>
    </location>
</feature>
<dbReference type="InterPro" id="IPR001701">
    <property type="entry name" value="Glyco_hydro_9"/>
</dbReference>
<evidence type="ECO:0000259" key="16">
    <source>
        <dbReference type="Pfam" id="PF13632"/>
    </source>
</evidence>
<keyword evidence="9" id="KW-0136">Cellulose degradation</keyword>
<evidence type="ECO:0000256" key="14">
    <source>
        <dbReference type="SAM" id="Phobius"/>
    </source>
</evidence>
<evidence type="ECO:0000256" key="12">
    <source>
        <dbReference type="ARBA" id="ARBA00023326"/>
    </source>
</evidence>
<gene>
    <name evidence="17" type="ORF">WJX73_002837</name>
</gene>
<dbReference type="PANTHER" id="PTHR43867:SF2">
    <property type="entry name" value="CELLULOSE SYNTHASE CATALYTIC SUBUNIT A [UDP-FORMING]"/>
    <property type="match status" value="1"/>
</dbReference>
<protein>
    <recommendedName>
        <fullName evidence="4">cellulase</fullName>
        <ecNumber evidence="4">3.2.1.4</ecNumber>
    </recommendedName>
</protein>
<dbReference type="InterPro" id="IPR008928">
    <property type="entry name" value="6-hairpin_glycosidase_sf"/>
</dbReference>
<dbReference type="SUPFAM" id="SSF53448">
    <property type="entry name" value="Nucleotide-diphospho-sugar transferases"/>
    <property type="match status" value="1"/>
</dbReference>
<dbReference type="EMBL" id="JALJOQ010000037">
    <property type="protein sequence ID" value="KAK9806494.1"/>
    <property type="molecule type" value="Genomic_DNA"/>
</dbReference>
<dbReference type="InterPro" id="IPR012341">
    <property type="entry name" value="6hp_glycosidase-like_sf"/>
</dbReference>
<feature type="region of interest" description="Disordered" evidence="13">
    <location>
        <begin position="29"/>
        <end position="57"/>
    </location>
</feature>
<dbReference type="GO" id="GO:0030245">
    <property type="term" value="P:cellulose catabolic process"/>
    <property type="evidence" value="ECO:0007669"/>
    <property type="project" value="UniProtKB-KW"/>
</dbReference>
<accession>A0AAW1PDY1</accession>